<accession>A0A9N9JD45</accession>
<feature type="non-terminal residue" evidence="1">
    <location>
        <position position="1"/>
    </location>
</feature>
<feature type="non-terminal residue" evidence="1">
    <location>
        <position position="223"/>
    </location>
</feature>
<dbReference type="EMBL" id="CAJVPZ010049466">
    <property type="protein sequence ID" value="CAG8775924.1"/>
    <property type="molecule type" value="Genomic_DNA"/>
</dbReference>
<comment type="caution">
    <text evidence="1">The sequence shown here is derived from an EMBL/GenBank/DDBJ whole genome shotgun (WGS) entry which is preliminary data.</text>
</comment>
<gene>
    <name evidence="1" type="ORF">RFULGI_LOCUS15430</name>
</gene>
<proteinExistence type="predicted"/>
<dbReference type="Proteomes" id="UP000789396">
    <property type="component" value="Unassembled WGS sequence"/>
</dbReference>
<dbReference type="AlphaFoldDB" id="A0A9N9JD45"/>
<reference evidence="1" key="1">
    <citation type="submission" date="2021-06" db="EMBL/GenBank/DDBJ databases">
        <authorList>
            <person name="Kallberg Y."/>
            <person name="Tangrot J."/>
            <person name="Rosling A."/>
        </authorList>
    </citation>
    <scope>NUCLEOTIDE SEQUENCE</scope>
    <source>
        <strain evidence="1">IN212</strain>
    </source>
</reference>
<dbReference type="OrthoDB" id="2426495at2759"/>
<sequence length="223" mass="25886">DTEGELRIELKKDTENEPDIKLDEDIDIELDKDVDINGEPYNDKCISNDTDNNQLEHYACQNNFVIRKKWVDNSCDLCQRTWDCERSDKYGPDNETIIKLTSMHLEHKGGDAANLLQYFEKEHAKNPDWYVQSWIDPETNRLQDIILNDNTAATNTYNLPLSIFAIVDNNFRSQIIAQAILPDETSENLESVVPEIYTNTYLLHYVWHIGHNLEKQLAKLLGD</sequence>
<organism evidence="1 2">
    <name type="scientific">Racocetra fulgida</name>
    <dbReference type="NCBI Taxonomy" id="60492"/>
    <lineage>
        <taxon>Eukaryota</taxon>
        <taxon>Fungi</taxon>
        <taxon>Fungi incertae sedis</taxon>
        <taxon>Mucoromycota</taxon>
        <taxon>Glomeromycotina</taxon>
        <taxon>Glomeromycetes</taxon>
        <taxon>Diversisporales</taxon>
        <taxon>Gigasporaceae</taxon>
        <taxon>Racocetra</taxon>
    </lineage>
</organism>
<evidence type="ECO:0000313" key="1">
    <source>
        <dbReference type="EMBL" id="CAG8775924.1"/>
    </source>
</evidence>
<evidence type="ECO:0000313" key="2">
    <source>
        <dbReference type="Proteomes" id="UP000789396"/>
    </source>
</evidence>
<keyword evidence="2" id="KW-1185">Reference proteome</keyword>
<name>A0A9N9JD45_9GLOM</name>
<protein>
    <submittedName>
        <fullName evidence="1">4794_t:CDS:1</fullName>
    </submittedName>
</protein>